<dbReference type="Gene3D" id="3.40.50.10190">
    <property type="entry name" value="BRCT domain"/>
    <property type="match status" value="2"/>
</dbReference>
<evidence type="ECO:0000256" key="2">
    <source>
        <dbReference type="ARBA" id="ARBA00022553"/>
    </source>
</evidence>
<feature type="compositionally biased region" description="Polar residues" evidence="6">
    <location>
        <begin position="594"/>
        <end position="604"/>
    </location>
</feature>
<feature type="region of interest" description="Disordered" evidence="6">
    <location>
        <begin position="530"/>
        <end position="549"/>
    </location>
</feature>
<evidence type="ECO:0000256" key="5">
    <source>
        <dbReference type="ARBA" id="ARBA00023242"/>
    </source>
</evidence>
<evidence type="ECO:0000256" key="3">
    <source>
        <dbReference type="ARBA" id="ARBA00022763"/>
    </source>
</evidence>
<dbReference type="InterPro" id="IPR036420">
    <property type="entry name" value="BRCT_dom_sf"/>
</dbReference>
<dbReference type="EMBL" id="SRMA01024029">
    <property type="protein sequence ID" value="TRZ01937.1"/>
    <property type="molecule type" value="Genomic_DNA"/>
</dbReference>
<comment type="subcellular location">
    <subcellularLocation>
        <location evidence="1">Nucleus</location>
    </subcellularLocation>
</comment>
<dbReference type="PANTHER" id="PTHR23196">
    <property type="entry name" value="PAX TRANSCRIPTION ACTIVATION DOMAIN INTERACTING PROTEIN"/>
    <property type="match status" value="1"/>
</dbReference>
<dbReference type="SUPFAM" id="SSF52113">
    <property type="entry name" value="BRCT domain"/>
    <property type="match status" value="2"/>
</dbReference>
<feature type="domain" description="BRCT" evidence="7">
    <location>
        <begin position="887"/>
        <end position="965"/>
    </location>
</feature>
<comment type="caution">
    <text evidence="8">The sequence shown here is derived from an EMBL/GenBank/DDBJ whole genome shotgun (WGS) entry which is preliminary data.</text>
</comment>
<evidence type="ECO:0000313" key="9">
    <source>
        <dbReference type="Proteomes" id="UP000316079"/>
    </source>
</evidence>
<keyword evidence="5" id="KW-0539">Nucleus</keyword>
<dbReference type="Proteomes" id="UP000316079">
    <property type="component" value="Unassembled WGS sequence"/>
</dbReference>
<evidence type="ECO:0000256" key="6">
    <source>
        <dbReference type="SAM" id="MobiDB-lite"/>
    </source>
</evidence>
<dbReference type="InterPro" id="IPR001357">
    <property type="entry name" value="BRCT_dom"/>
</dbReference>
<feature type="compositionally biased region" description="Basic and acidic residues" evidence="6">
    <location>
        <begin position="717"/>
        <end position="729"/>
    </location>
</feature>
<organism evidence="8 9">
    <name type="scientific">Danionella cerebrum</name>
    <dbReference type="NCBI Taxonomy" id="2873325"/>
    <lineage>
        <taxon>Eukaryota</taxon>
        <taxon>Metazoa</taxon>
        <taxon>Chordata</taxon>
        <taxon>Craniata</taxon>
        <taxon>Vertebrata</taxon>
        <taxon>Euteleostomi</taxon>
        <taxon>Actinopterygii</taxon>
        <taxon>Neopterygii</taxon>
        <taxon>Teleostei</taxon>
        <taxon>Ostariophysi</taxon>
        <taxon>Cypriniformes</taxon>
        <taxon>Danionidae</taxon>
        <taxon>Danioninae</taxon>
        <taxon>Danionella</taxon>
    </lineage>
</organism>
<feature type="domain" description="BRCT" evidence="7">
    <location>
        <begin position="986"/>
        <end position="1069"/>
    </location>
</feature>
<evidence type="ECO:0000256" key="4">
    <source>
        <dbReference type="ARBA" id="ARBA00023204"/>
    </source>
</evidence>
<feature type="compositionally biased region" description="Polar residues" evidence="6">
    <location>
        <begin position="272"/>
        <end position="287"/>
    </location>
</feature>
<dbReference type="InterPro" id="IPR051579">
    <property type="entry name" value="DDR_Transcriptional_Reg"/>
</dbReference>
<evidence type="ECO:0000313" key="8">
    <source>
        <dbReference type="EMBL" id="TRZ01937.1"/>
    </source>
</evidence>
<accession>A0A553RIE9</accession>
<feature type="compositionally biased region" description="Polar residues" evidence="6">
    <location>
        <begin position="227"/>
        <end position="236"/>
    </location>
</feature>
<evidence type="ECO:0000259" key="7">
    <source>
        <dbReference type="PROSITE" id="PS50172"/>
    </source>
</evidence>
<feature type="compositionally biased region" description="Low complexity" evidence="6">
    <location>
        <begin position="731"/>
        <end position="740"/>
    </location>
</feature>
<proteinExistence type="predicted"/>
<feature type="compositionally biased region" description="Basic residues" evidence="6">
    <location>
        <begin position="750"/>
        <end position="760"/>
    </location>
</feature>
<keyword evidence="3" id="KW-0227">DNA damage</keyword>
<feature type="compositionally biased region" description="Low complexity" evidence="6">
    <location>
        <begin position="44"/>
        <end position="59"/>
    </location>
</feature>
<dbReference type="SMART" id="SM00292">
    <property type="entry name" value="BRCT"/>
    <property type="match status" value="2"/>
</dbReference>
<feature type="region of interest" description="Disordered" evidence="6">
    <location>
        <begin position="213"/>
        <end position="237"/>
    </location>
</feature>
<dbReference type="Pfam" id="PF16589">
    <property type="entry name" value="BRCT_2"/>
    <property type="match status" value="1"/>
</dbReference>
<gene>
    <name evidence="8" type="ORF">DNTS_012951</name>
</gene>
<feature type="compositionally biased region" description="Basic and acidic residues" evidence="6">
    <location>
        <begin position="605"/>
        <end position="616"/>
    </location>
</feature>
<dbReference type="Pfam" id="PF16770">
    <property type="entry name" value="RTT107_BRCT_5"/>
    <property type="match status" value="1"/>
</dbReference>
<dbReference type="CDD" id="cd17744">
    <property type="entry name" value="BRCT_MDC1_rpt1"/>
    <property type="match status" value="1"/>
</dbReference>
<reference evidence="8 9" key="1">
    <citation type="journal article" date="2019" name="Sci. Data">
        <title>Hybrid genome assembly and annotation of Danionella translucida.</title>
        <authorList>
            <person name="Kadobianskyi M."/>
            <person name="Schulze L."/>
            <person name="Schuelke M."/>
            <person name="Judkewitz B."/>
        </authorList>
    </citation>
    <scope>NUCLEOTIDE SEQUENCE [LARGE SCALE GENOMIC DNA]</scope>
    <source>
        <strain evidence="8 9">Bolton</strain>
    </source>
</reference>
<protein>
    <recommendedName>
        <fullName evidence="7">BRCT domain-containing protein</fullName>
    </recommendedName>
</protein>
<feature type="region of interest" description="Disordered" evidence="6">
    <location>
        <begin position="560"/>
        <end position="815"/>
    </location>
</feature>
<dbReference type="GO" id="GO:0005634">
    <property type="term" value="C:nucleus"/>
    <property type="evidence" value="ECO:0007669"/>
    <property type="project" value="UniProtKB-SubCell"/>
</dbReference>
<keyword evidence="9" id="KW-1185">Reference proteome</keyword>
<dbReference type="CDD" id="cd18441">
    <property type="entry name" value="BRCT_MDC1_rpt2"/>
    <property type="match status" value="1"/>
</dbReference>
<feature type="compositionally biased region" description="Basic and acidic residues" evidence="6">
    <location>
        <begin position="583"/>
        <end position="592"/>
    </location>
</feature>
<feature type="compositionally biased region" description="Basic and acidic residues" evidence="6">
    <location>
        <begin position="682"/>
        <end position="711"/>
    </location>
</feature>
<dbReference type="PANTHER" id="PTHR23196:SF34">
    <property type="entry name" value="MEDIATOR OF DNA DAMAGE CHECKPOINT PROTEIN 1"/>
    <property type="match status" value="1"/>
</dbReference>
<dbReference type="OrthoDB" id="342264at2759"/>
<feature type="region of interest" description="Disordered" evidence="6">
    <location>
        <begin position="267"/>
        <end position="287"/>
    </location>
</feature>
<keyword evidence="4" id="KW-0234">DNA repair</keyword>
<sequence>MTMIPLTVTSTAAQEPIKDCFQDQVITSTESTEESRIQSCNITSSSPASKLSGASLPSGQLSELGDKDPDLDPNVLATDLLRGTELRAERQSSSSTLDGPEHEVHCGRGQCAALPAKEGFEEVGIQSQEVFPAVFSTDITSETELRSECHSSRAVSTSSACECTIHKLVFEVVRMDKCWICKSPVASVRWHECCGVWHKICLKKSSEDWDISDDDVSSGDEFIPESVTDSESSEQSRPCCLNHTKKNGENFAALTLASPHLSETAAQDDQENATCVTSGSPHPPDSVTQVRTQVFVRDIALATEEQEWGQPLGNPVYLYTYGQSDLGKIAKIVPIARQTETVREEQGEPLCHNLTSTYSTFSTADTQLIATVKPEADLDEQRLDDSHLSTADNLLTASTPRREDETQSFPLFTAQTQLIWEEEGKEIDPTQLIEGDSIADNRKKELCIKEGRTSNPAETAQEGSSSSLFIAETQPMFEEEEATHSNLSVENFKIPRIQNWGVSEDPAHHVENISSSYIVIAETQLMYGEGEASNQEHKRRTISNGSMEGEKVYTPSACIPQTEPDCEETEPFLKTTWTSPQRGKYEKVKEVPQSDPTCEASSETPNKRRADDHKPAAETQALRVDQNEHVSTVISTREMDRESSTVTDEEPKEDKSLSRKTVNRRSRRVKPEPIQRASPETQLEKAQEGEEKELVENKRQRRGCEQREQGEKCQWQEQKDKKLGKEKADCSSSSLNSDQSATPEQEPRSMRGRGRGKRTSVKQPPNARQSRRLQETEQMVHSRSTSRSSERTADVGTSTQGTRGKSRGRIVKPQEVKVLPQAKAAGRRRRCSGAELLTMAEEDAKMVEDKSAVPQTSSRGRKRSAAPSEHDPSPTGKISRRTVASQTYKVLFTGLTDDDGERVVSSLGGTLAKGVSDMTHLVTDKARRTVKFLCAVARGVPIVTPDWLKKCGSAGRFLSTDDFILKDVGQEKKFNFCLQTSLQAALNQPLLKDYEIHVTPSVMPEPSQMKEIIMCCGGRFLQKMPSAPKEHVVVVSCEQDLRLCSKALSLALPVVTAEFLLSGILQQRVDLQAFSLASSLDSSVQPAASKPAATGRGRK</sequence>
<dbReference type="AlphaFoldDB" id="A0A553RIE9"/>
<dbReference type="PROSITE" id="PS50172">
    <property type="entry name" value="BRCT"/>
    <property type="match status" value="2"/>
</dbReference>
<dbReference type="GO" id="GO:0006281">
    <property type="term" value="P:DNA repair"/>
    <property type="evidence" value="ECO:0007669"/>
    <property type="project" value="UniProtKB-KW"/>
</dbReference>
<name>A0A553RIE9_9TELE</name>
<evidence type="ECO:0000256" key="1">
    <source>
        <dbReference type="ARBA" id="ARBA00004123"/>
    </source>
</evidence>
<feature type="region of interest" description="Disordered" evidence="6">
    <location>
        <begin position="842"/>
        <end position="880"/>
    </location>
</feature>
<feature type="region of interest" description="Disordered" evidence="6">
    <location>
        <begin position="31"/>
        <end position="73"/>
    </location>
</feature>
<feature type="compositionally biased region" description="Basic and acidic residues" evidence="6">
    <location>
        <begin position="842"/>
        <end position="851"/>
    </location>
</feature>
<dbReference type="STRING" id="623744.A0A553RIE9"/>
<keyword evidence="2" id="KW-0597">Phosphoprotein</keyword>